<dbReference type="Gene3D" id="3.10.20.90">
    <property type="entry name" value="Phosphatidylinositol 3-kinase Catalytic Subunit, Chain A, domain 1"/>
    <property type="match status" value="1"/>
</dbReference>
<evidence type="ECO:0000313" key="2">
    <source>
        <dbReference type="Proteomes" id="UP000439903"/>
    </source>
</evidence>
<accession>A0A8H3X2Y0</accession>
<protein>
    <recommendedName>
        <fullName evidence="3">PB1 domain-containing protein</fullName>
    </recommendedName>
</protein>
<comment type="caution">
    <text evidence="1">The sequence shown here is derived from an EMBL/GenBank/DDBJ whole genome shotgun (WGS) entry which is preliminary data.</text>
</comment>
<gene>
    <name evidence="1" type="ORF">F8M41_009491</name>
</gene>
<dbReference type="EMBL" id="WTPW01002026">
    <property type="protein sequence ID" value="KAF0400957.1"/>
    <property type="molecule type" value="Genomic_DNA"/>
</dbReference>
<dbReference type="Proteomes" id="UP000439903">
    <property type="component" value="Unassembled WGS sequence"/>
</dbReference>
<dbReference type="SUPFAM" id="SSF54277">
    <property type="entry name" value="CAD &amp; PB1 domains"/>
    <property type="match status" value="1"/>
</dbReference>
<dbReference type="AlphaFoldDB" id="A0A8H3X2Y0"/>
<reference evidence="1 2" key="1">
    <citation type="journal article" date="2019" name="Environ. Microbiol.">
        <title>At the nexus of three kingdoms: the genome of the mycorrhizal fungus Gigaspora margarita provides insights into plant, endobacterial and fungal interactions.</title>
        <authorList>
            <person name="Venice F."/>
            <person name="Ghignone S."/>
            <person name="Salvioli di Fossalunga A."/>
            <person name="Amselem J."/>
            <person name="Novero M."/>
            <person name="Xianan X."/>
            <person name="Sedzielewska Toro K."/>
            <person name="Morin E."/>
            <person name="Lipzen A."/>
            <person name="Grigoriev I.V."/>
            <person name="Henrissat B."/>
            <person name="Martin F.M."/>
            <person name="Bonfante P."/>
        </authorList>
    </citation>
    <scope>NUCLEOTIDE SEQUENCE [LARGE SCALE GENOMIC DNA]</scope>
    <source>
        <strain evidence="1 2">BEG34</strain>
    </source>
</reference>
<dbReference type="OrthoDB" id="2359582at2759"/>
<proteinExistence type="predicted"/>
<organism evidence="1 2">
    <name type="scientific">Gigaspora margarita</name>
    <dbReference type="NCBI Taxonomy" id="4874"/>
    <lineage>
        <taxon>Eukaryota</taxon>
        <taxon>Fungi</taxon>
        <taxon>Fungi incertae sedis</taxon>
        <taxon>Mucoromycota</taxon>
        <taxon>Glomeromycotina</taxon>
        <taxon>Glomeromycetes</taxon>
        <taxon>Diversisporales</taxon>
        <taxon>Gigasporaceae</taxon>
        <taxon>Gigaspora</taxon>
    </lineage>
</organism>
<name>A0A8H3X2Y0_GIGMA</name>
<evidence type="ECO:0000313" key="1">
    <source>
        <dbReference type="EMBL" id="KAF0400957.1"/>
    </source>
</evidence>
<evidence type="ECO:0008006" key="3">
    <source>
        <dbReference type="Google" id="ProtNLM"/>
    </source>
</evidence>
<sequence>MNGEETDSHSSSDFGDLEFNSEVSYESTRSSSSDTSQSHFWHQQFLKIDLKKINLTNGKQIFSDIPKLSLILRFITNELCITSNVTLNEIVIPLNQLKKIKISQEREIIIDFKKNFERINYNYPQGLLNLRIHLPFDPARGDLNDVTSLLFVPADWVDNNTLIFFGEGVKKLWLTQVNENNLKNLDNSSNKTSDNEELQITCNFLSKKFIMNVEIETKFKDILARIHERYKVDINPNRVAYKNLSNDMITLIDEEDWNAVKWEARRSQVYHISMFFS</sequence>
<keyword evidence="2" id="KW-1185">Reference proteome</keyword>